<dbReference type="EMBL" id="BMAO01021874">
    <property type="protein sequence ID" value="GFQ78020.1"/>
    <property type="molecule type" value="Genomic_DNA"/>
</dbReference>
<evidence type="ECO:0000313" key="2">
    <source>
        <dbReference type="Proteomes" id="UP000887116"/>
    </source>
</evidence>
<organism evidence="1 2">
    <name type="scientific">Trichonephila clavata</name>
    <name type="common">Joro spider</name>
    <name type="synonym">Nephila clavata</name>
    <dbReference type="NCBI Taxonomy" id="2740835"/>
    <lineage>
        <taxon>Eukaryota</taxon>
        <taxon>Metazoa</taxon>
        <taxon>Ecdysozoa</taxon>
        <taxon>Arthropoda</taxon>
        <taxon>Chelicerata</taxon>
        <taxon>Arachnida</taxon>
        <taxon>Araneae</taxon>
        <taxon>Araneomorphae</taxon>
        <taxon>Entelegynae</taxon>
        <taxon>Araneoidea</taxon>
        <taxon>Nephilidae</taxon>
        <taxon>Trichonephila</taxon>
    </lineage>
</organism>
<name>A0A8X6KJJ4_TRICU</name>
<sequence length="96" mass="11255">GIAALQLFMFSVLSDDDERVTAYTLACFSAELQGRCGDLARTTFVDFLKRFQSLKWNECSDIDLINLRSKFLDFLDLEEERRGIYSEVFNTKRRRK</sequence>
<dbReference type="OrthoDB" id="6418131at2759"/>
<feature type="non-terminal residue" evidence="1">
    <location>
        <position position="1"/>
    </location>
</feature>
<reference evidence="1" key="1">
    <citation type="submission" date="2020-07" db="EMBL/GenBank/DDBJ databases">
        <title>Multicomponent nature underlies the extraordinary mechanical properties of spider dragline silk.</title>
        <authorList>
            <person name="Kono N."/>
            <person name="Nakamura H."/>
            <person name="Mori M."/>
            <person name="Yoshida Y."/>
            <person name="Ohtoshi R."/>
            <person name="Malay A.D."/>
            <person name="Moran D.A.P."/>
            <person name="Tomita M."/>
            <person name="Numata K."/>
            <person name="Arakawa K."/>
        </authorList>
    </citation>
    <scope>NUCLEOTIDE SEQUENCE</scope>
</reference>
<dbReference type="Proteomes" id="UP000887116">
    <property type="component" value="Unassembled WGS sequence"/>
</dbReference>
<proteinExistence type="predicted"/>
<accession>A0A8X6KJJ4</accession>
<keyword evidence="2" id="KW-1185">Reference proteome</keyword>
<gene>
    <name evidence="1" type="primary">AVEN_75584_1</name>
    <name evidence="1" type="ORF">TNCT_692071</name>
</gene>
<protein>
    <submittedName>
        <fullName evidence="1">Uncharacterized protein</fullName>
    </submittedName>
</protein>
<comment type="caution">
    <text evidence="1">The sequence shown here is derived from an EMBL/GenBank/DDBJ whole genome shotgun (WGS) entry which is preliminary data.</text>
</comment>
<evidence type="ECO:0000313" key="1">
    <source>
        <dbReference type="EMBL" id="GFQ78020.1"/>
    </source>
</evidence>
<dbReference type="AlphaFoldDB" id="A0A8X6KJJ4"/>